<reference evidence="2 3" key="1">
    <citation type="submission" date="2021-06" db="EMBL/GenBank/DDBJ databases">
        <authorList>
            <person name="Palmer J.M."/>
        </authorList>
    </citation>
    <scope>NUCLEOTIDE SEQUENCE [LARGE SCALE GENOMIC DNA]</scope>
    <source>
        <strain evidence="2 3">XC_2019</strain>
        <tissue evidence="2">Muscle</tissue>
    </source>
</reference>
<comment type="caution">
    <text evidence="2">The sequence shown here is derived from an EMBL/GenBank/DDBJ whole genome shotgun (WGS) entry which is preliminary data.</text>
</comment>
<evidence type="ECO:0000313" key="2">
    <source>
        <dbReference type="EMBL" id="MEQ2198581.1"/>
    </source>
</evidence>
<feature type="region of interest" description="Disordered" evidence="1">
    <location>
        <begin position="49"/>
        <end position="93"/>
    </location>
</feature>
<sequence length="116" mass="13277">MDREIWTQFHLVGDHMGPESAAEILKSAGTYVIPDRNLDPAASALLWLQQQQQQQKKRKKKKRRGRQAGGTDGLSEHQEKARTPTIAPPPYRLSLRNHTHIHTITVQWWIPGRAGR</sequence>
<organism evidence="2 3">
    <name type="scientific">Xenoophorus captivus</name>
    <dbReference type="NCBI Taxonomy" id="1517983"/>
    <lineage>
        <taxon>Eukaryota</taxon>
        <taxon>Metazoa</taxon>
        <taxon>Chordata</taxon>
        <taxon>Craniata</taxon>
        <taxon>Vertebrata</taxon>
        <taxon>Euteleostomi</taxon>
        <taxon>Actinopterygii</taxon>
        <taxon>Neopterygii</taxon>
        <taxon>Teleostei</taxon>
        <taxon>Neoteleostei</taxon>
        <taxon>Acanthomorphata</taxon>
        <taxon>Ovalentaria</taxon>
        <taxon>Atherinomorphae</taxon>
        <taxon>Cyprinodontiformes</taxon>
        <taxon>Goodeidae</taxon>
        <taxon>Xenoophorus</taxon>
    </lineage>
</organism>
<proteinExistence type="predicted"/>
<evidence type="ECO:0000256" key="1">
    <source>
        <dbReference type="SAM" id="MobiDB-lite"/>
    </source>
</evidence>
<feature type="compositionally biased region" description="Basic residues" evidence="1">
    <location>
        <begin position="55"/>
        <end position="66"/>
    </location>
</feature>
<accession>A0ABV0QRX5</accession>
<evidence type="ECO:0000313" key="3">
    <source>
        <dbReference type="Proteomes" id="UP001434883"/>
    </source>
</evidence>
<protein>
    <submittedName>
        <fullName evidence="2">Uncharacterized protein</fullName>
    </submittedName>
</protein>
<keyword evidence="3" id="KW-1185">Reference proteome</keyword>
<gene>
    <name evidence="2" type="ORF">XENOCAPTIV_014999</name>
</gene>
<dbReference type="EMBL" id="JAHRIN010019907">
    <property type="protein sequence ID" value="MEQ2198581.1"/>
    <property type="molecule type" value="Genomic_DNA"/>
</dbReference>
<dbReference type="Proteomes" id="UP001434883">
    <property type="component" value="Unassembled WGS sequence"/>
</dbReference>
<name>A0ABV0QRX5_9TELE</name>